<accession>R0MP10</accession>
<evidence type="ECO:0000313" key="2">
    <source>
        <dbReference type="Proteomes" id="UP000016927"/>
    </source>
</evidence>
<dbReference type="GO" id="GO:0003676">
    <property type="term" value="F:nucleic acid binding"/>
    <property type="evidence" value="ECO:0007669"/>
    <property type="project" value="InterPro"/>
</dbReference>
<dbReference type="AlphaFoldDB" id="R0MP10"/>
<evidence type="ECO:0000313" key="1">
    <source>
        <dbReference type="EMBL" id="EOB14608.1"/>
    </source>
</evidence>
<dbReference type="Gene3D" id="3.30.420.10">
    <property type="entry name" value="Ribonuclease H-like superfamily/Ribonuclease H"/>
    <property type="match status" value="1"/>
</dbReference>
<reference evidence="1 2" key="1">
    <citation type="journal article" date="2013" name="BMC Genomics">
        <title>Comparative genomics of parasitic silkworm microsporidia reveal an association between genome expansion and host adaptation.</title>
        <authorList>
            <person name="Pan G."/>
            <person name="Xu J."/>
            <person name="Li T."/>
            <person name="Xia Q."/>
            <person name="Liu S.L."/>
            <person name="Zhang G."/>
            <person name="Li S."/>
            <person name="Li C."/>
            <person name="Liu H."/>
            <person name="Yang L."/>
            <person name="Liu T."/>
            <person name="Zhang X."/>
            <person name="Wu Z."/>
            <person name="Fan W."/>
            <person name="Dang X."/>
            <person name="Xiang H."/>
            <person name="Tao M."/>
            <person name="Li Y."/>
            <person name="Hu J."/>
            <person name="Li Z."/>
            <person name="Lin L."/>
            <person name="Luo J."/>
            <person name="Geng L."/>
            <person name="Wang L."/>
            <person name="Long M."/>
            <person name="Wan Y."/>
            <person name="He N."/>
            <person name="Zhang Z."/>
            <person name="Lu C."/>
            <person name="Keeling P.J."/>
            <person name="Wang J."/>
            <person name="Xiang Z."/>
            <person name="Zhou Z."/>
        </authorList>
    </citation>
    <scope>NUCLEOTIDE SEQUENCE [LARGE SCALE GENOMIC DNA]</scope>
    <source>
        <strain evidence="2">CQ1 / CVCC 102059</strain>
    </source>
</reference>
<proteinExistence type="predicted"/>
<dbReference type="STRING" id="578461.R0MP10"/>
<gene>
    <name evidence="1" type="ORF">NBO_22g0010</name>
</gene>
<dbReference type="VEuPathDB" id="MicrosporidiaDB:NBO_22g0010"/>
<organism evidence="1 2">
    <name type="scientific">Nosema bombycis (strain CQ1 / CVCC 102059)</name>
    <name type="common">Microsporidian parasite</name>
    <name type="synonym">Pebrine of silkworm</name>
    <dbReference type="NCBI Taxonomy" id="578461"/>
    <lineage>
        <taxon>Eukaryota</taxon>
        <taxon>Fungi</taxon>
        <taxon>Fungi incertae sedis</taxon>
        <taxon>Microsporidia</taxon>
        <taxon>Nosematidae</taxon>
        <taxon>Nosema</taxon>
    </lineage>
</organism>
<protein>
    <submittedName>
        <fullName evidence="1">Uncharacterized protein</fullName>
    </submittedName>
</protein>
<dbReference type="EMBL" id="KB908930">
    <property type="protein sequence ID" value="EOB14608.1"/>
    <property type="molecule type" value="Genomic_DNA"/>
</dbReference>
<name>R0MP10_NOSB1</name>
<dbReference type="HOGENOM" id="CLU_1323667_0_0_1"/>
<keyword evidence="2" id="KW-1185">Reference proteome</keyword>
<dbReference type="InterPro" id="IPR036397">
    <property type="entry name" value="RNaseH_sf"/>
</dbReference>
<dbReference type="OrthoDB" id="2250022at2759"/>
<dbReference type="Proteomes" id="UP000016927">
    <property type="component" value="Unassembled WGS sequence"/>
</dbReference>
<sequence>MNKCDLAVEFLNKLNALIKSFNEDKTPIGNKLDTIKDKIEQIKDQLKDSELKLKDKYTHRNKTEEPKQQIIYKHKKNKIYLISSPNVKVNNVKWHKCTFTPCKDVINQLPIFEYKETRYINSKEELNDLKSSEYFLVDSFYYDQRTYNSFLCYLSVLDVNGILFIIDILKFREDLVELGFLTCRFKKMFVSPRAYYACMNDFRSVNCY</sequence>
<feature type="non-terminal residue" evidence="1">
    <location>
        <position position="208"/>
    </location>
</feature>